<organism evidence="6 7">
    <name type="scientific">Mytilus galloprovincialis</name>
    <name type="common">Mediterranean mussel</name>
    <dbReference type="NCBI Taxonomy" id="29158"/>
    <lineage>
        <taxon>Eukaryota</taxon>
        <taxon>Metazoa</taxon>
        <taxon>Spiralia</taxon>
        <taxon>Lophotrochozoa</taxon>
        <taxon>Mollusca</taxon>
        <taxon>Bivalvia</taxon>
        <taxon>Autobranchia</taxon>
        <taxon>Pteriomorphia</taxon>
        <taxon>Mytilida</taxon>
        <taxon>Mytiloidea</taxon>
        <taxon>Mytilidae</taxon>
        <taxon>Mytilinae</taxon>
        <taxon>Mytilus</taxon>
    </lineage>
</organism>
<accession>A0A8B6GC95</accession>
<feature type="repeat" description="ANK" evidence="3">
    <location>
        <begin position="1179"/>
        <end position="1211"/>
    </location>
</feature>
<sequence length="1627" mass="189420">MIIIFCIDCLSIEHDGRDSVWKLVFEHVKAIYRESTIQRSWIANIIETVLSSSDIGVLITAEPGYGKSTIVSSIICGRYNKPWSNLSKPLISYQICRNGHDLYNDPSTFVKTFAGMIIKHVPLIGNRIYYDDTAMEFLESETLCRDDPFTCMESVILNPLIESSYNETLLIIIDAIDECTLETKRQNVLLQILMRFVRSFQPYIKFLVTSRYLEDVQNKLRVLKHIHMTTTDKYNRRDIHQYVIDNSDMSEQEVIKFVDGTNKNFLFAKEYLLHCTKHLSCLSTDVPESIIELYEHTLDRAFGENLDGFIKMLAVFEVISASYKPLNQDELIEIINLNSSAEEYWILDKVGNELRHFIRKSEMEISIIHKSFADFLTNKSREHHKYYVRKTNGHKLLSQNLLKKLKRSEPVDLVELAYHVSSSKNKYLEEILLQNKHNLKCLFDEGWMHKAARDVNSYETINLIDRLIDQKENNRFNSRNMTPSFISALHGNDESLKAFLEMGFNVSQKIEINLNLFYSFNSKLLIHVCKYFYFCGYSLLHIASQNGHTDVVKLIIQKKRSLMYQINDMNLKPIHLAAEHGHYDVFKFLNEQDKKHADFLSLHHAAEKGNAKIVHLLLNRGVHDSCLPCNGSLYWISPDANRIQSNKDVYSNSLSILMKDFKNETFVNNFAKTKLHYEISKAPWIVDLKFIDDVMSKYDLLHLLKSFSYSQFFDDWYLLTCETALHAAIRNGHLKIIKQLMTKSNNCLDCVDFSGKTPLMSAIVNGDPHIFMFLYDFDKTMKRQCASRIQFLSNDILKISDDDMSILQQSQCPPDTAFSHLLAAYGTKEMLDLVLNNTLINWTQRDSDNAAPLHHAFCHNNKYFIDISLKKADINETLHFRSSNGSTPFHSAASCKSLALDYIFETYSQRIHDVKDFSGRSILHYAIRGHKPSQNHESWYLLNLYDIVKKMNHNLSHTDNNGHNIMHHACASGTYYVIDHSKRFLSRNIMLQMILQKDTNGLTPIETAFNAMSKRQVMEPIIVPSNCSLREMFTYKCGLNYSYLLSPHELCILSISQFLNENDKIDKIDIWKLVQLSANKSRLFPILMMREYASNQFKNILMSSSNIEMLMNSYQGPFLEEFALTPSNALKCNSSDHSPLHTILMNERNRYWYHSTPEFFDLFLKRYSSHFLDSCYDKYGLNLFHRAAVGGHLNALKYLSSKGLDVNKLTYRNKTALESLINTSPYLTNGITPYYYDESLLFYIVRYKTAINYKDRLKPTLQVQFDDSAALLLNLTESSKVGLCLDNQEDLSLLHISSAKGFVKFIKQAKHIYGDEVINCRNKDGLTPLFFAIVMNQTRISKWLIRKGIQIIRPPVAAYEHTLYNLVNNFRLFDWTCQMTYPDHYSVYAYHKMTVCIKTILLHDDFIVVDSKNALYRALKLNIFTGISGVWLSVINKRSEQKTFITKNNINFTKTFQLCESICNSHQTMKSWYYSQLVEDEQTLKKVCDQCLQQLSRGIIFKNVLHRNGKILRSWFTRLFRDYAVYGFSDKKYLLFTLLKYSNFNYEIQTINSINDMFFTTHKNSFSYMRALAMKNEFHHEWISTITSDRFNGSGYFSFEREDTQQAIHFRIKGNVYREMKRLGITR</sequence>
<name>A0A8B6GC95_MYTGA</name>
<evidence type="ECO:0000256" key="3">
    <source>
        <dbReference type="PROSITE-ProRule" id="PRU00023"/>
    </source>
</evidence>
<evidence type="ECO:0000256" key="2">
    <source>
        <dbReference type="ARBA" id="ARBA00023043"/>
    </source>
</evidence>
<dbReference type="InterPro" id="IPR058056">
    <property type="entry name" value="WH_TANC1/2"/>
</dbReference>
<evidence type="ECO:0000259" key="5">
    <source>
        <dbReference type="Pfam" id="PF25521"/>
    </source>
</evidence>
<dbReference type="Gene3D" id="3.40.50.300">
    <property type="entry name" value="P-loop containing nucleotide triphosphate hydrolases"/>
    <property type="match status" value="1"/>
</dbReference>
<dbReference type="SMART" id="SM00248">
    <property type="entry name" value="ANK"/>
    <property type="match status" value="12"/>
</dbReference>
<feature type="repeat" description="ANK" evidence="3">
    <location>
        <begin position="535"/>
        <end position="558"/>
    </location>
</feature>
<evidence type="ECO:0000313" key="6">
    <source>
        <dbReference type="EMBL" id="VDI61961.1"/>
    </source>
</evidence>
<evidence type="ECO:0000259" key="4">
    <source>
        <dbReference type="Pfam" id="PF24883"/>
    </source>
</evidence>
<dbReference type="Pfam" id="PF12796">
    <property type="entry name" value="Ank_2"/>
    <property type="match status" value="2"/>
</dbReference>
<keyword evidence="1" id="KW-0677">Repeat</keyword>
<dbReference type="InterPro" id="IPR036770">
    <property type="entry name" value="Ankyrin_rpt-contain_sf"/>
</dbReference>
<dbReference type="Pfam" id="PF25521">
    <property type="entry name" value="WHD_TANC1"/>
    <property type="match status" value="1"/>
</dbReference>
<feature type="domain" description="Nephrocystin 3-like N-terminal" evidence="4">
    <location>
        <begin position="57"/>
        <end position="211"/>
    </location>
</feature>
<dbReference type="InterPro" id="IPR027417">
    <property type="entry name" value="P-loop_NTPase"/>
</dbReference>
<dbReference type="Pfam" id="PF24883">
    <property type="entry name" value="NPHP3_N"/>
    <property type="match status" value="1"/>
</dbReference>
<dbReference type="OrthoDB" id="5989012at2759"/>
<dbReference type="PROSITE" id="PS50297">
    <property type="entry name" value="ANK_REP_REGION"/>
    <property type="match status" value="1"/>
</dbReference>
<dbReference type="PROSITE" id="PS50088">
    <property type="entry name" value="ANK_REPEAT"/>
    <property type="match status" value="2"/>
</dbReference>
<dbReference type="PANTHER" id="PTHR24198:SF165">
    <property type="entry name" value="ANKYRIN REPEAT-CONTAINING PROTEIN-RELATED"/>
    <property type="match status" value="1"/>
</dbReference>
<dbReference type="SUPFAM" id="SSF48403">
    <property type="entry name" value="Ankyrin repeat"/>
    <property type="match status" value="3"/>
</dbReference>
<dbReference type="Gene3D" id="1.25.40.20">
    <property type="entry name" value="Ankyrin repeat-containing domain"/>
    <property type="match status" value="4"/>
</dbReference>
<evidence type="ECO:0000313" key="7">
    <source>
        <dbReference type="Proteomes" id="UP000596742"/>
    </source>
</evidence>
<keyword evidence="2 3" id="KW-0040">ANK repeat</keyword>
<evidence type="ECO:0000256" key="1">
    <source>
        <dbReference type="ARBA" id="ARBA00022737"/>
    </source>
</evidence>
<dbReference type="PANTHER" id="PTHR24198">
    <property type="entry name" value="ANKYRIN REPEAT AND PROTEIN KINASE DOMAIN-CONTAINING PROTEIN"/>
    <property type="match status" value="1"/>
</dbReference>
<dbReference type="SUPFAM" id="SSF52540">
    <property type="entry name" value="P-loop containing nucleoside triphosphate hydrolases"/>
    <property type="match status" value="1"/>
</dbReference>
<dbReference type="InterPro" id="IPR056884">
    <property type="entry name" value="NPHP3-like_N"/>
</dbReference>
<feature type="domain" description="TANC1/2-like winged helix" evidence="5">
    <location>
        <begin position="309"/>
        <end position="442"/>
    </location>
</feature>
<protein>
    <submittedName>
        <fullName evidence="6">Uncharacterized protein</fullName>
    </submittedName>
</protein>
<reference evidence="6" key="1">
    <citation type="submission" date="2018-11" db="EMBL/GenBank/DDBJ databases">
        <authorList>
            <person name="Alioto T."/>
            <person name="Alioto T."/>
        </authorList>
    </citation>
    <scope>NUCLEOTIDE SEQUENCE</scope>
</reference>
<gene>
    <name evidence="6" type="ORF">MGAL_10B039246</name>
</gene>
<dbReference type="Proteomes" id="UP000596742">
    <property type="component" value="Unassembled WGS sequence"/>
</dbReference>
<proteinExistence type="predicted"/>
<dbReference type="EMBL" id="UYJE01008199">
    <property type="protein sequence ID" value="VDI61961.1"/>
    <property type="molecule type" value="Genomic_DNA"/>
</dbReference>
<comment type="caution">
    <text evidence="6">The sequence shown here is derived from an EMBL/GenBank/DDBJ whole genome shotgun (WGS) entry which is preliminary data.</text>
</comment>
<dbReference type="InterPro" id="IPR002110">
    <property type="entry name" value="Ankyrin_rpt"/>
</dbReference>
<keyword evidence="7" id="KW-1185">Reference proteome</keyword>